<dbReference type="PROSITE" id="PS50943">
    <property type="entry name" value="HTH_CROC1"/>
    <property type="match status" value="1"/>
</dbReference>
<comment type="caution">
    <text evidence="3">The sequence shown here is derived from an EMBL/GenBank/DDBJ whole genome shotgun (WGS) entry which is preliminary data.</text>
</comment>
<organism evidence="3 4">
    <name type="scientific">Oryzomonas japonica</name>
    <dbReference type="NCBI Taxonomy" id="2603858"/>
    <lineage>
        <taxon>Bacteria</taxon>
        <taxon>Pseudomonadati</taxon>
        <taxon>Thermodesulfobacteriota</taxon>
        <taxon>Desulfuromonadia</taxon>
        <taxon>Geobacterales</taxon>
        <taxon>Geobacteraceae</taxon>
        <taxon>Oryzomonas</taxon>
    </lineage>
</organism>
<evidence type="ECO:0000259" key="2">
    <source>
        <dbReference type="PROSITE" id="PS50943"/>
    </source>
</evidence>
<dbReference type="Proteomes" id="UP000420562">
    <property type="component" value="Unassembled WGS sequence"/>
</dbReference>
<keyword evidence="1" id="KW-0238">DNA-binding</keyword>
<gene>
    <name evidence="3" type="ORF">F6V25_09430</name>
</gene>
<dbReference type="InterPro" id="IPR013430">
    <property type="entry name" value="Toxin_antidote_HigA"/>
</dbReference>
<dbReference type="PANTHER" id="PTHR36924">
    <property type="entry name" value="ANTITOXIN HIGA-1"/>
    <property type="match status" value="1"/>
</dbReference>
<dbReference type="CDD" id="cd00093">
    <property type="entry name" value="HTH_XRE"/>
    <property type="match status" value="1"/>
</dbReference>
<dbReference type="EMBL" id="VZQZ01000005">
    <property type="protein sequence ID" value="KAB0665301.1"/>
    <property type="molecule type" value="Genomic_DNA"/>
</dbReference>
<dbReference type="GO" id="GO:0003677">
    <property type="term" value="F:DNA binding"/>
    <property type="evidence" value="ECO:0007669"/>
    <property type="project" value="UniProtKB-KW"/>
</dbReference>
<reference evidence="3 4" key="1">
    <citation type="submission" date="2019-09" db="EMBL/GenBank/DDBJ databases">
        <title>Geobacter sp. Red96, a novel strain isolated from paddy soil.</title>
        <authorList>
            <person name="Xu Z."/>
            <person name="Masuda Y."/>
            <person name="Itoh H."/>
            <person name="Senoo K."/>
        </authorList>
    </citation>
    <scope>NUCLEOTIDE SEQUENCE [LARGE SCALE GENOMIC DNA]</scope>
    <source>
        <strain evidence="3 4">Red96</strain>
    </source>
</reference>
<sequence length="98" mass="10797">MNAMRPIHPGEILKDELAEIDMTANAFAHALHVPANRITAILNGTRSITADTALRISRYFGTTPEFWLNLQTAYDLKVARQAVGGKIELHVTPMKQAA</sequence>
<accession>A0A7J4ZQG6</accession>
<dbReference type="Gene3D" id="1.10.260.40">
    <property type="entry name" value="lambda repressor-like DNA-binding domains"/>
    <property type="match status" value="1"/>
</dbReference>
<dbReference type="Pfam" id="PF01381">
    <property type="entry name" value="HTH_3"/>
    <property type="match status" value="1"/>
</dbReference>
<dbReference type="SMART" id="SM00530">
    <property type="entry name" value="HTH_XRE"/>
    <property type="match status" value="1"/>
</dbReference>
<dbReference type="NCBIfam" id="TIGR02607">
    <property type="entry name" value="antidote_HigA"/>
    <property type="match status" value="1"/>
</dbReference>
<protein>
    <submittedName>
        <fullName evidence="3">HigA family addiction module antidote protein</fullName>
    </submittedName>
</protein>
<dbReference type="RefSeq" id="WP_151128346.1">
    <property type="nucleotide sequence ID" value="NZ_VZQZ01000005.1"/>
</dbReference>
<dbReference type="PANTHER" id="PTHR36924:SF1">
    <property type="entry name" value="ANTITOXIN HIGA-1"/>
    <property type="match status" value="1"/>
</dbReference>
<proteinExistence type="predicted"/>
<keyword evidence="4" id="KW-1185">Reference proteome</keyword>
<evidence type="ECO:0000313" key="3">
    <source>
        <dbReference type="EMBL" id="KAB0665301.1"/>
    </source>
</evidence>
<dbReference type="SUPFAM" id="SSF47413">
    <property type="entry name" value="lambda repressor-like DNA-binding domains"/>
    <property type="match status" value="1"/>
</dbReference>
<evidence type="ECO:0000313" key="4">
    <source>
        <dbReference type="Proteomes" id="UP000420562"/>
    </source>
</evidence>
<feature type="domain" description="HTH cro/C1-type" evidence="2">
    <location>
        <begin position="13"/>
        <end position="67"/>
    </location>
</feature>
<evidence type="ECO:0000256" key="1">
    <source>
        <dbReference type="ARBA" id="ARBA00023125"/>
    </source>
</evidence>
<dbReference type="InterPro" id="IPR010982">
    <property type="entry name" value="Lambda_DNA-bd_dom_sf"/>
</dbReference>
<dbReference type="InterPro" id="IPR001387">
    <property type="entry name" value="Cro/C1-type_HTH"/>
</dbReference>
<name>A0A7J4ZQG6_9BACT</name>
<dbReference type="AlphaFoldDB" id="A0A7J4ZQG6"/>